<dbReference type="GO" id="GO:0008270">
    <property type="term" value="F:zinc ion binding"/>
    <property type="evidence" value="ECO:0007669"/>
    <property type="project" value="UniProtKB-KW"/>
</dbReference>
<keyword evidence="2 4" id="KW-0863">Zinc-finger</keyword>
<dbReference type="SUPFAM" id="SSF144232">
    <property type="entry name" value="HIT/MYND zinc finger-like"/>
    <property type="match status" value="1"/>
</dbReference>
<dbReference type="AlphaFoldDB" id="A0A0H2RQN1"/>
<accession>A0A0H2RQN1</accession>
<sequence length="783" mass="88368">MSTEPVTRDRLSALKRASRPKQHTDQELRRIMSTKLPNAKKGDLRDIRYFVEGVREYSEFIVPEVFGAFLGHLEASKVPPIETSFSLGADDHFRDPVIERAFQSLLGLANSAPFQALFERRAEIGELLVARWPDVLSWMWYFFIACFERNLADRSFKKNMLRVLCTTFAVGCHRDNCTKAIADVPGSIRLATLLCMLDTKSSFMSPDDTYLGAVTMTYFIQVKIEASVLDEMLEAVGGNAEFFVDTMIARLQHALDTPKIIDKAVAIYATFLILLDIFPDHPLAISLQTKNPTIILTKALHPLLDTLIQASSGRFDPDAAPRLRHSITTILSYFHRIMLENPDRIKRAMQTLQAGIMAILIDFAPIAFTFQPIDRDTLVQVLGQLTWLTTHLPVARQASAELEKLESSCSVQTRFNASTLDVRNAWVTFYDAILARRTILTQMQALNSTPMACDNCFRFDERANFKKCAGCGMAHYCSRECQRRAWKERGHKVECQVLKNKPAKSRRRATNQEKYFLARVAVNDAQHRKEQLKQMASIGMKYISVFVDYREFPPRCLVNYSKEEMDSYAKETNDIMEEVRSMLERCDSLVQQSTDFLKDTTLTPSGEVPSSNGLNHAYKAGATVAALVGGESADPVRIHLVDINGESGANSSGVPPVHVIVCLPPSSGARRPRNEHFVIDDFWEFLHIKFEDSNVELPEASKEEEKNKYVITTGSYSPDVQEMARLALLRESQRVIVEKGKAETVEKFQGVFATLIRDLGERRAKAVDMKAAISKFMSENNIP</sequence>
<dbReference type="Gene3D" id="6.10.140.2220">
    <property type="match status" value="1"/>
</dbReference>
<dbReference type="STRING" id="27342.A0A0H2RQN1"/>
<feature type="region of interest" description="Disordered" evidence="5">
    <location>
        <begin position="1"/>
        <end position="26"/>
    </location>
</feature>
<organism evidence="7 8">
    <name type="scientific">Schizopora paradoxa</name>
    <dbReference type="NCBI Taxonomy" id="27342"/>
    <lineage>
        <taxon>Eukaryota</taxon>
        <taxon>Fungi</taxon>
        <taxon>Dikarya</taxon>
        <taxon>Basidiomycota</taxon>
        <taxon>Agaricomycotina</taxon>
        <taxon>Agaricomycetes</taxon>
        <taxon>Hymenochaetales</taxon>
        <taxon>Schizoporaceae</taxon>
        <taxon>Schizopora</taxon>
    </lineage>
</organism>
<dbReference type="PROSITE" id="PS50865">
    <property type="entry name" value="ZF_MYND_2"/>
    <property type="match status" value="1"/>
</dbReference>
<keyword evidence="1" id="KW-0479">Metal-binding</keyword>
<evidence type="ECO:0000259" key="6">
    <source>
        <dbReference type="PROSITE" id="PS50865"/>
    </source>
</evidence>
<dbReference type="EMBL" id="KQ086160">
    <property type="protein sequence ID" value="KLO07116.1"/>
    <property type="molecule type" value="Genomic_DNA"/>
</dbReference>
<name>A0A0H2RQN1_9AGAM</name>
<feature type="domain" description="MYND-type" evidence="6">
    <location>
        <begin position="453"/>
        <end position="495"/>
    </location>
</feature>
<gene>
    <name evidence="7" type="ORF">SCHPADRAFT_945549</name>
</gene>
<feature type="compositionally biased region" description="Basic and acidic residues" evidence="5">
    <location>
        <begin position="1"/>
        <end position="12"/>
    </location>
</feature>
<dbReference type="OrthoDB" id="265717at2759"/>
<dbReference type="Pfam" id="PF01753">
    <property type="entry name" value="zf-MYND"/>
    <property type="match status" value="1"/>
</dbReference>
<dbReference type="PROSITE" id="PS01360">
    <property type="entry name" value="ZF_MYND_1"/>
    <property type="match status" value="1"/>
</dbReference>
<evidence type="ECO:0000313" key="8">
    <source>
        <dbReference type="Proteomes" id="UP000053477"/>
    </source>
</evidence>
<evidence type="ECO:0000256" key="5">
    <source>
        <dbReference type="SAM" id="MobiDB-lite"/>
    </source>
</evidence>
<evidence type="ECO:0000256" key="2">
    <source>
        <dbReference type="ARBA" id="ARBA00022771"/>
    </source>
</evidence>
<dbReference type="Proteomes" id="UP000053477">
    <property type="component" value="Unassembled WGS sequence"/>
</dbReference>
<keyword evidence="8" id="KW-1185">Reference proteome</keyword>
<evidence type="ECO:0000313" key="7">
    <source>
        <dbReference type="EMBL" id="KLO07116.1"/>
    </source>
</evidence>
<evidence type="ECO:0000256" key="1">
    <source>
        <dbReference type="ARBA" id="ARBA00022723"/>
    </source>
</evidence>
<evidence type="ECO:0000256" key="4">
    <source>
        <dbReference type="PROSITE-ProRule" id="PRU00134"/>
    </source>
</evidence>
<dbReference type="InterPro" id="IPR002893">
    <property type="entry name" value="Znf_MYND"/>
</dbReference>
<evidence type="ECO:0000256" key="3">
    <source>
        <dbReference type="ARBA" id="ARBA00022833"/>
    </source>
</evidence>
<reference evidence="7 8" key="1">
    <citation type="submission" date="2015-04" db="EMBL/GenBank/DDBJ databases">
        <title>Complete genome sequence of Schizopora paradoxa KUC8140, a cosmopolitan wood degrader in East Asia.</title>
        <authorList>
            <consortium name="DOE Joint Genome Institute"/>
            <person name="Min B."/>
            <person name="Park H."/>
            <person name="Jang Y."/>
            <person name="Kim J.-J."/>
            <person name="Kim K.H."/>
            <person name="Pangilinan J."/>
            <person name="Lipzen A."/>
            <person name="Riley R."/>
            <person name="Grigoriev I.V."/>
            <person name="Spatafora J.W."/>
            <person name="Choi I.-G."/>
        </authorList>
    </citation>
    <scope>NUCLEOTIDE SEQUENCE [LARGE SCALE GENOMIC DNA]</scope>
    <source>
        <strain evidence="7 8">KUC8140</strain>
    </source>
</reference>
<keyword evidence="3" id="KW-0862">Zinc</keyword>
<dbReference type="InParanoid" id="A0A0H2RQN1"/>
<protein>
    <recommendedName>
        <fullName evidence="6">MYND-type domain-containing protein</fullName>
    </recommendedName>
</protein>
<proteinExistence type="predicted"/>